<gene>
    <name evidence="3" type="ORF">C8N42_11397</name>
</gene>
<reference evidence="3 4" key="1">
    <citation type="submission" date="2018-04" db="EMBL/GenBank/DDBJ databases">
        <title>Genomic Encyclopedia of Archaeal and Bacterial Type Strains, Phase II (KMG-II): from individual species to whole genera.</title>
        <authorList>
            <person name="Goeker M."/>
        </authorList>
    </citation>
    <scope>NUCLEOTIDE SEQUENCE [LARGE SCALE GENOMIC DNA]</scope>
    <source>
        <strain evidence="3 4">DSM 100434</strain>
    </source>
</reference>
<protein>
    <submittedName>
        <fullName evidence="3">LysR family transcriptional regulator</fullName>
    </submittedName>
</protein>
<dbReference type="Gene3D" id="1.10.10.10">
    <property type="entry name" value="Winged helix-like DNA-binding domain superfamily/Winged helix DNA-binding domain"/>
    <property type="match status" value="1"/>
</dbReference>
<comment type="similarity">
    <text evidence="1">Belongs to the LysR transcriptional regulatory family.</text>
</comment>
<evidence type="ECO:0000313" key="3">
    <source>
        <dbReference type="EMBL" id="PTQ68954.1"/>
    </source>
</evidence>
<dbReference type="Proteomes" id="UP000244077">
    <property type="component" value="Unassembled WGS sequence"/>
</dbReference>
<dbReference type="InterPro" id="IPR058163">
    <property type="entry name" value="LysR-type_TF_proteobact-type"/>
</dbReference>
<evidence type="ECO:0000313" key="4">
    <source>
        <dbReference type="Proteomes" id="UP000244077"/>
    </source>
</evidence>
<name>A0A2T5HBK5_9RHOB</name>
<dbReference type="AlphaFoldDB" id="A0A2T5HBK5"/>
<comment type="caution">
    <text evidence="3">The sequence shown here is derived from an EMBL/GenBank/DDBJ whole genome shotgun (WGS) entry which is preliminary data.</text>
</comment>
<dbReference type="InterPro" id="IPR036388">
    <property type="entry name" value="WH-like_DNA-bd_sf"/>
</dbReference>
<organism evidence="3 4">
    <name type="scientific">Celeribacter persicus</name>
    <dbReference type="NCBI Taxonomy" id="1651082"/>
    <lineage>
        <taxon>Bacteria</taxon>
        <taxon>Pseudomonadati</taxon>
        <taxon>Pseudomonadota</taxon>
        <taxon>Alphaproteobacteria</taxon>
        <taxon>Rhodobacterales</taxon>
        <taxon>Roseobacteraceae</taxon>
        <taxon>Celeribacter</taxon>
    </lineage>
</organism>
<dbReference type="OrthoDB" id="9796526at2"/>
<dbReference type="PANTHER" id="PTHR30537">
    <property type="entry name" value="HTH-TYPE TRANSCRIPTIONAL REGULATOR"/>
    <property type="match status" value="1"/>
</dbReference>
<feature type="domain" description="HTH lysR-type" evidence="2">
    <location>
        <begin position="10"/>
        <end position="67"/>
    </location>
</feature>
<accession>A0A2T5HBK5</accession>
<dbReference type="Gene3D" id="3.40.190.290">
    <property type="match status" value="1"/>
</dbReference>
<dbReference type="Pfam" id="PF00126">
    <property type="entry name" value="HTH_1"/>
    <property type="match status" value="1"/>
</dbReference>
<dbReference type="PROSITE" id="PS50931">
    <property type="entry name" value="HTH_LYSR"/>
    <property type="match status" value="1"/>
</dbReference>
<dbReference type="GO" id="GO:0006351">
    <property type="term" value="P:DNA-templated transcription"/>
    <property type="evidence" value="ECO:0007669"/>
    <property type="project" value="TreeGrafter"/>
</dbReference>
<dbReference type="SUPFAM" id="SSF53850">
    <property type="entry name" value="Periplasmic binding protein-like II"/>
    <property type="match status" value="1"/>
</dbReference>
<evidence type="ECO:0000256" key="1">
    <source>
        <dbReference type="ARBA" id="ARBA00009437"/>
    </source>
</evidence>
<dbReference type="GO" id="GO:0043565">
    <property type="term" value="F:sequence-specific DNA binding"/>
    <property type="evidence" value="ECO:0007669"/>
    <property type="project" value="TreeGrafter"/>
</dbReference>
<dbReference type="SUPFAM" id="SSF46785">
    <property type="entry name" value="Winged helix' DNA-binding domain"/>
    <property type="match status" value="1"/>
</dbReference>
<sequence>MKDTLGKSVPKLDDYYLFLAVADAGGLSGAEKTTGTSLPTLSRRMAELERSLGKRLFERGSRGYTLTSEGRALLQEAEPLRAAATRLCRFQLRENAPEVRITAGRWTTRYIARHLSEIWSPESSWRPALLASNTNVDIARREADIGIRNRRPEQSWLAGRKLAPITYAEYAAHPRITGYVTLHHDLPTTPSERWLRANHPDEIIATASDARSAADMAFAGVGRAILPCFAGRAISGLVQVSPEIDALTHDEWLVSHHDARFDPPVRAALEALAEVLTSPARFGETQPF</sequence>
<keyword evidence="4" id="KW-1185">Reference proteome</keyword>
<evidence type="ECO:0000259" key="2">
    <source>
        <dbReference type="PROSITE" id="PS50931"/>
    </source>
</evidence>
<dbReference type="GO" id="GO:0003700">
    <property type="term" value="F:DNA-binding transcription factor activity"/>
    <property type="evidence" value="ECO:0007669"/>
    <property type="project" value="InterPro"/>
</dbReference>
<dbReference type="InterPro" id="IPR000847">
    <property type="entry name" value="LysR_HTH_N"/>
</dbReference>
<dbReference type="EMBL" id="QAOH01000013">
    <property type="protein sequence ID" value="PTQ68954.1"/>
    <property type="molecule type" value="Genomic_DNA"/>
</dbReference>
<dbReference type="InterPro" id="IPR036390">
    <property type="entry name" value="WH_DNA-bd_sf"/>
</dbReference>
<dbReference type="RefSeq" id="WP_107817451.1">
    <property type="nucleotide sequence ID" value="NZ_QAOH01000013.1"/>
</dbReference>
<proteinExistence type="inferred from homology"/>
<dbReference type="PANTHER" id="PTHR30537:SF3">
    <property type="entry name" value="TRANSCRIPTIONAL REGULATORY PROTEIN"/>
    <property type="match status" value="1"/>
</dbReference>